<evidence type="ECO:0000313" key="3">
    <source>
        <dbReference type="EMBL" id="VDN00367.1"/>
    </source>
</evidence>
<evidence type="ECO:0000256" key="1">
    <source>
        <dbReference type="SAM" id="SignalP"/>
    </source>
</evidence>
<organism evidence="5">
    <name type="scientific">Thelazia callipaeda</name>
    <name type="common">Oriental eyeworm</name>
    <name type="synonym">Parasitic nematode</name>
    <dbReference type="NCBI Taxonomy" id="103827"/>
    <lineage>
        <taxon>Eukaryota</taxon>
        <taxon>Metazoa</taxon>
        <taxon>Ecdysozoa</taxon>
        <taxon>Nematoda</taxon>
        <taxon>Chromadorea</taxon>
        <taxon>Rhabditida</taxon>
        <taxon>Spirurina</taxon>
        <taxon>Spiruromorpha</taxon>
        <taxon>Thelazioidea</taxon>
        <taxon>Thelaziidae</taxon>
        <taxon>Thelazia</taxon>
    </lineage>
</organism>
<feature type="signal peptide" evidence="1">
    <location>
        <begin position="1"/>
        <end position="16"/>
    </location>
</feature>
<dbReference type="OrthoDB" id="17560at2759"/>
<evidence type="ECO:0000313" key="5">
    <source>
        <dbReference type="WBParaSite" id="TCLT_0000369501-mRNA-1"/>
    </source>
</evidence>
<dbReference type="AlphaFoldDB" id="A0A0N5CTY3"/>
<sequence length="49" mass="5454">MRFTVIFAAVAGVVIAHDWNGRDEFEDSIAEKVAKLGYIAFAYDIYGNV</sequence>
<evidence type="ECO:0000313" key="4">
    <source>
        <dbReference type="Proteomes" id="UP000276776"/>
    </source>
</evidence>
<reference evidence="3 4" key="2">
    <citation type="submission" date="2018-11" db="EMBL/GenBank/DDBJ databases">
        <authorList>
            <consortium name="Pathogen Informatics"/>
        </authorList>
    </citation>
    <scope>NUCLEOTIDE SEQUENCE [LARGE SCALE GENOMIC DNA]</scope>
</reference>
<feature type="chain" id="PRO_5043126364" evidence="1">
    <location>
        <begin position="17"/>
        <end position="49"/>
    </location>
</feature>
<accession>A0A0N5CTY3</accession>
<evidence type="ECO:0000259" key="2">
    <source>
        <dbReference type="Pfam" id="PF01738"/>
    </source>
</evidence>
<protein>
    <submittedName>
        <fullName evidence="5">DLH domain-containing protein</fullName>
    </submittedName>
</protein>
<keyword evidence="1" id="KW-0732">Signal</keyword>
<dbReference type="GO" id="GO:0016787">
    <property type="term" value="F:hydrolase activity"/>
    <property type="evidence" value="ECO:0007669"/>
    <property type="project" value="InterPro"/>
</dbReference>
<dbReference type="Gene3D" id="3.40.50.1820">
    <property type="entry name" value="alpha/beta hydrolase"/>
    <property type="match status" value="1"/>
</dbReference>
<dbReference type="EMBL" id="UYYF01002256">
    <property type="protein sequence ID" value="VDN00367.1"/>
    <property type="molecule type" value="Genomic_DNA"/>
</dbReference>
<feature type="domain" description="Dienelactone hydrolase" evidence="2">
    <location>
        <begin position="10"/>
        <end position="47"/>
    </location>
</feature>
<dbReference type="Proteomes" id="UP000276776">
    <property type="component" value="Unassembled WGS sequence"/>
</dbReference>
<dbReference type="InterPro" id="IPR002925">
    <property type="entry name" value="Dienelactn_hydro"/>
</dbReference>
<proteinExistence type="predicted"/>
<dbReference type="InterPro" id="IPR029058">
    <property type="entry name" value="AB_hydrolase_fold"/>
</dbReference>
<name>A0A0N5CTY3_THECL</name>
<dbReference type="SUPFAM" id="SSF53474">
    <property type="entry name" value="alpha/beta-Hydrolases"/>
    <property type="match status" value="1"/>
</dbReference>
<gene>
    <name evidence="3" type="ORF">TCLT_LOCUS3684</name>
</gene>
<dbReference type="WBParaSite" id="TCLT_0000369501-mRNA-1">
    <property type="protein sequence ID" value="TCLT_0000369501-mRNA-1"/>
    <property type="gene ID" value="TCLT_0000369501"/>
</dbReference>
<dbReference type="Pfam" id="PF01738">
    <property type="entry name" value="DLH"/>
    <property type="match status" value="1"/>
</dbReference>
<keyword evidence="4" id="KW-1185">Reference proteome</keyword>
<reference evidence="5" key="1">
    <citation type="submission" date="2017-02" db="UniProtKB">
        <authorList>
            <consortium name="WormBaseParasite"/>
        </authorList>
    </citation>
    <scope>IDENTIFICATION</scope>
</reference>